<evidence type="ECO:0008006" key="5">
    <source>
        <dbReference type="Google" id="ProtNLM"/>
    </source>
</evidence>
<reference evidence="3" key="1">
    <citation type="submission" date="2023-07" db="EMBL/GenBank/DDBJ databases">
        <title>draft genome sequence of fig (Ficus carica).</title>
        <authorList>
            <person name="Takahashi T."/>
            <person name="Nishimura K."/>
        </authorList>
    </citation>
    <scope>NUCLEOTIDE SEQUENCE</scope>
</reference>
<dbReference type="EMBL" id="BTGU01000011">
    <property type="protein sequence ID" value="GMN40750.1"/>
    <property type="molecule type" value="Genomic_DNA"/>
</dbReference>
<dbReference type="GO" id="GO:0036377">
    <property type="term" value="P:arbuscular mycorrhizal association"/>
    <property type="evidence" value="ECO:0007669"/>
    <property type="project" value="InterPro"/>
</dbReference>
<feature type="region of interest" description="Disordered" evidence="2">
    <location>
        <begin position="334"/>
        <end position="398"/>
    </location>
</feature>
<gene>
    <name evidence="3" type="ORF">TIFTF001_009976</name>
</gene>
<evidence type="ECO:0000313" key="3">
    <source>
        <dbReference type="EMBL" id="GMN40750.1"/>
    </source>
</evidence>
<dbReference type="PANTHER" id="PTHR36890">
    <property type="entry name" value="PROTEIN CYCLOPS"/>
    <property type="match status" value="1"/>
</dbReference>
<dbReference type="Proteomes" id="UP001187192">
    <property type="component" value="Unassembled WGS sequence"/>
</dbReference>
<dbReference type="GO" id="GO:0005634">
    <property type="term" value="C:nucleus"/>
    <property type="evidence" value="ECO:0007669"/>
    <property type="project" value="InterPro"/>
</dbReference>
<evidence type="ECO:0000313" key="4">
    <source>
        <dbReference type="Proteomes" id="UP001187192"/>
    </source>
</evidence>
<dbReference type="AlphaFoldDB" id="A0AA88D1R3"/>
<keyword evidence="1" id="KW-0175">Coiled coil</keyword>
<feature type="compositionally biased region" description="Low complexity" evidence="2">
    <location>
        <begin position="367"/>
        <end position="377"/>
    </location>
</feature>
<evidence type="ECO:0000256" key="2">
    <source>
        <dbReference type="SAM" id="MobiDB-lite"/>
    </source>
</evidence>
<accession>A0AA88D1R3</accession>
<proteinExistence type="predicted"/>
<comment type="caution">
    <text evidence="3">The sequence shown here is derived from an EMBL/GenBank/DDBJ whole genome shotgun (WGS) entry which is preliminary data.</text>
</comment>
<dbReference type="PANTHER" id="PTHR36890:SF1">
    <property type="entry name" value="PROTEIN CYCLOPS"/>
    <property type="match status" value="1"/>
</dbReference>
<organism evidence="3 4">
    <name type="scientific">Ficus carica</name>
    <name type="common">Common fig</name>
    <dbReference type="NCBI Taxonomy" id="3494"/>
    <lineage>
        <taxon>Eukaryota</taxon>
        <taxon>Viridiplantae</taxon>
        <taxon>Streptophyta</taxon>
        <taxon>Embryophyta</taxon>
        <taxon>Tracheophyta</taxon>
        <taxon>Spermatophyta</taxon>
        <taxon>Magnoliopsida</taxon>
        <taxon>eudicotyledons</taxon>
        <taxon>Gunneridae</taxon>
        <taxon>Pentapetalae</taxon>
        <taxon>rosids</taxon>
        <taxon>fabids</taxon>
        <taxon>Rosales</taxon>
        <taxon>Moraceae</taxon>
        <taxon>Ficeae</taxon>
        <taxon>Ficus</taxon>
    </lineage>
</organism>
<feature type="compositionally biased region" description="Low complexity" evidence="2">
    <location>
        <begin position="336"/>
        <end position="358"/>
    </location>
</feature>
<dbReference type="GO" id="GO:0043565">
    <property type="term" value="F:sequence-specific DNA binding"/>
    <property type="evidence" value="ECO:0007669"/>
    <property type="project" value="InterPro"/>
</dbReference>
<keyword evidence="4" id="KW-1185">Reference proteome</keyword>
<sequence length="525" mass="58701">MEGSGLSDLYRNSSEELFLRSYMESSVGMSVPTVDMLGFKNLSQNFRMDSEELFKSWLTNGEASNNCFNSPSVVHRTRQGSRRISKEITNLTGQQHVGILQKKRSNENLFPQSDVVADEITGNANQHSVRNVVEKGLQASELCLAKAWFHSSQPMTRSRSSELRRRYASMQTAQTTVGVEGVQNTSVHGSGAMNQYFPYPNGFNGPSMSEIPRQMDTFMPPSNSSSSTFNTPPVADLDKVSSVVSMLKGTLERKKLNNQTEKEVLEDRNCNGAFPAQEVMVSANFIRGQWNQIHEKPLTFQEISPMQVKDCGVIQMIDASMDLELDDFVNSTNPIQSSRVSQEPSQSESSAAAPVVSSGFDACDGPSNSSQARSVSESSRKQSRNGSSENGSRAKDIRERIIGNLKDDRKRGNLHRHGSVTSAISVDKEDATKKRRVERSRKMAEAKERNSTPVIPLDMQSVLKRCENLEKEVRSLKLNLSFMNRKDSEQTKQIEELQKQNEDLLDEKDCLIEEIKRIMSETGKI</sequence>
<feature type="coiled-coil region" evidence="1">
    <location>
        <begin position="459"/>
        <end position="521"/>
    </location>
</feature>
<dbReference type="InterPro" id="IPR040036">
    <property type="entry name" value="CYCLOPS"/>
</dbReference>
<protein>
    <recommendedName>
        <fullName evidence="5">Protein CYCLOPS</fullName>
    </recommendedName>
</protein>
<name>A0AA88D1R3_FICCA</name>
<evidence type="ECO:0000256" key="1">
    <source>
        <dbReference type="SAM" id="Coils"/>
    </source>
</evidence>